<feature type="transmembrane region" description="Helical" evidence="1">
    <location>
        <begin position="133"/>
        <end position="155"/>
    </location>
</feature>
<reference evidence="2 3" key="1">
    <citation type="submission" date="2016-07" db="EMBL/GenBank/DDBJ databases">
        <title>Pervasive Adenine N6-methylation of Active Genes in Fungi.</title>
        <authorList>
            <consortium name="DOE Joint Genome Institute"/>
            <person name="Mondo S.J."/>
            <person name="Dannebaum R.O."/>
            <person name="Kuo R.C."/>
            <person name="Labutti K."/>
            <person name="Haridas S."/>
            <person name="Kuo A."/>
            <person name="Salamov A."/>
            <person name="Ahrendt S.R."/>
            <person name="Lipzen A."/>
            <person name="Sullivan W."/>
            <person name="Andreopoulos W.B."/>
            <person name="Clum A."/>
            <person name="Lindquist E."/>
            <person name="Daum C."/>
            <person name="Ramamoorthy G.K."/>
            <person name="Gryganskyi A."/>
            <person name="Culley D."/>
            <person name="Magnuson J.K."/>
            <person name="James T.Y."/>
            <person name="O'Malley M.A."/>
            <person name="Stajich J.E."/>
            <person name="Spatafora J.W."/>
            <person name="Visel A."/>
            <person name="Grigoriev I.V."/>
        </authorList>
    </citation>
    <scope>NUCLEOTIDE SEQUENCE [LARGE SCALE GENOMIC DNA]</scope>
    <source>
        <strain evidence="2 3">NRRL 3301</strain>
    </source>
</reference>
<feature type="transmembrane region" description="Helical" evidence="1">
    <location>
        <begin position="196"/>
        <end position="218"/>
    </location>
</feature>
<dbReference type="AlphaFoldDB" id="A0A1X2G9M8"/>
<feature type="transmembrane region" description="Helical" evidence="1">
    <location>
        <begin position="357"/>
        <end position="379"/>
    </location>
</feature>
<dbReference type="InterPro" id="IPR038770">
    <property type="entry name" value="Na+/solute_symporter_sf"/>
</dbReference>
<feature type="transmembrane region" description="Helical" evidence="1">
    <location>
        <begin position="312"/>
        <end position="336"/>
    </location>
</feature>
<dbReference type="GO" id="GO:0005886">
    <property type="term" value="C:plasma membrane"/>
    <property type="evidence" value="ECO:0007669"/>
    <property type="project" value="TreeGrafter"/>
</dbReference>
<dbReference type="PANTHER" id="PTHR18640:SF5">
    <property type="entry name" value="SODIUM_BILE ACID COTRANSPORTER 7"/>
    <property type="match status" value="1"/>
</dbReference>
<dbReference type="EMBL" id="MCGT01000029">
    <property type="protein sequence ID" value="ORX48580.1"/>
    <property type="molecule type" value="Genomic_DNA"/>
</dbReference>
<dbReference type="InterPro" id="IPR016833">
    <property type="entry name" value="Put_Na-Bile_cotransptr"/>
</dbReference>
<dbReference type="OrthoDB" id="188035at2759"/>
<dbReference type="PANTHER" id="PTHR18640">
    <property type="entry name" value="SOLUTE CARRIER FAMILY 10 MEMBER 7"/>
    <property type="match status" value="1"/>
</dbReference>
<feature type="transmembrane region" description="Helical" evidence="1">
    <location>
        <begin position="161"/>
        <end position="184"/>
    </location>
</feature>
<keyword evidence="3" id="KW-1185">Reference proteome</keyword>
<evidence type="ECO:0008006" key="4">
    <source>
        <dbReference type="Google" id="ProtNLM"/>
    </source>
</evidence>
<sequence length="505" mass="55245">MADQKWNSTPAFSSEVTIPKPALSPTSIERKHSVSLSTYSEKSATLAPSKSSRWYHKPKSIVLALLAKYWFLIGLALVIVLAWQFPDVAKKNGYLHAEWSIKWGAVIIIFFISGLSLRTKILAQTVLRVRLHFLIQFINLMVIPGFVFGLVLLFFKMHMPLNSLLLVGVVIAASTPTTVSSNVVMTKNAGGNEASALMNAALGNVLGIFVSPALVSAFQGPLMAATPEEESSAEAGGHVDFISVLQQLGLTVLLPLAAGQIVQWLFTDTVAKIKVKCRLSEVSSIALLTMVWSVFSDAIAAGSFNAVTAVDIVAIAILNAGFYVIFSFLAFFLAYIPSPYPGPSWIQRLRYSRQDTVAVMYCAATKTVAMGVPLINVLYQKGDPGMIGVLSTPLLLYHVEQLILGNLEVELLKRWVNRGKQTDLEMQDEEDMVIASPDTLADHPNIQTVEPIYCSDDPHHVGSSNLTYGLANSTLVQSQLAQSDIMPYDAKNEKLYDKPHDIHKH</sequence>
<evidence type="ECO:0000313" key="2">
    <source>
        <dbReference type="EMBL" id="ORX48580.1"/>
    </source>
</evidence>
<keyword evidence="1" id="KW-0812">Transmembrane</keyword>
<evidence type="ECO:0000313" key="3">
    <source>
        <dbReference type="Proteomes" id="UP000242146"/>
    </source>
</evidence>
<accession>A0A1X2G9M8</accession>
<keyword evidence="1" id="KW-1133">Transmembrane helix</keyword>
<keyword evidence="1" id="KW-0472">Membrane</keyword>
<feature type="transmembrane region" description="Helical" evidence="1">
    <location>
        <begin position="279"/>
        <end position="300"/>
    </location>
</feature>
<feature type="transmembrane region" description="Helical" evidence="1">
    <location>
        <begin position="103"/>
        <end position="121"/>
    </location>
</feature>
<comment type="caution">
    <text evidence="2">The sequence shown here is derived from an EMBL/GenBank/DDBJ whole genome shotgun (WGS) entry which is preliminary data.</text>
</comment>
<evidence type="ECO:0000256" key="1">
    <source>
        <dbReference type="SAM" id="Phobius"/>
    </source>
</evidence>
<gene>
    <name evidence="2" type="ORF">DM01DRAFT_1385505</name>
</gene>
<feature type="transmembrane region" description="Helical" evidence="1">
    <location>
        <begin position="61"/>
        <end position="83"/>
    </location>
</feature>
<proteinExistence type="predicted"/>
<feature type="transmembrane region" description="Helical" evidence="1">
    <location>
        <begin position="248"/>
        <end position="267"/>
    </location>
</feature>
<dbReference type="Proteomes" id="UP000242146">
    <property type="component" value="Unassembled WGS sequence"/>
</dbReference>
<protein>
    <recommendedName>
        <fullName evidence="4">SBF-domain-containing protein</fullName>
    </recommendedName>
</protein>
<dbReference type="Pfam" id="PF13593">
    <property type="entry name" value="SBF_like"/>
    <property type="match status" value="1"/>
</dbReference>
<organism evidence="2 3">
    <name type="scientific">Hesseltinella vesiculosa</name>
    <dbReference type="NCBI Taxonomy" id="101127"/>
    <lineage>
        <taxon>Eukaryota</taxon>
        <taxon>Fungi</taxon>
        <taxon>Fungi incertae sedis</taxon>
        <taxon>Mucoromycota</taxon>
        <taxon>Mucoromycotina</taxon>
        <taxon>Mucoromycetes</taxon>
        <taxon>Mucorales</taxon>
        <taxon>Cunninghamellaceae</taxon>
        <taxon>Hesseltinella</taxon>
    </lineage>
</organism>
<dbReference type="Gene3D" id="1.20.1530.20">
    <property type="match status" value="1"/>
</dbReference>
<name>A0A1X2G9M8_9FUNG</name>